<reference evidence="7" key="1">
    <citation type="submission" date="2022-10" db="EMBL/GenBank/DDBJ databases">
        <title>Culturing micro-colonial fungi from biological soil crusts in the Mojave desert and describing Neophaeococcomyces mojavensis, and introducing the new genera and species Taxawa tesnikishii.</title>
        <authorList>
            <person name="Kurbessoian T."/>
            <person name="Stajich J.E."/>
        </authorList>
    </citation>
    <scope>NUCLEOTIDE SEQUENCE</scope>
    <source>
        <strain evidence="7">TK_41</strain>
    </source>
</reference>
<evidence type="ECO:0000256" key="3">
    <source>
        <dbReference type="ARBA" id="ARBA00022827"/>
    </source>
</evidence>
<comment type="caution">
    <text evidence="7">The sequence shown here is derived from an EMBL/GenBank/DDBJ whole genome shotgun (WGS) entry which is preliminary data.</text>
</comment>
<evidence type="ECO:0000256" key="1">
    <source>
        <dbReference type="ARBA" id="ARBA00005272"/>
    </source>
</evidence>
<keyword evidence="8" id="KW-1185">Reference proteome</keyword>
<evidence type="ECO:0000313" key="7">
    <source>
        <dbReference type="EMBL" id="KAJ9610368.1"/>
    </source>
</evidence>
<evidence type="ECO:0000256" key="4">
    <source>
        <dbReference type="ARBA" id="ARBA00023002"/>
    </source>
</evidence>
<evidence type="ECO:0000259" key="6">
    <source>
        <dbReference type="Pfam" id="PF07992"/>
    </source>
</evidence>
<keyword evidence="4" id="KW-0560">Oxidoreductase</keyword>
<organism evidence="7 8">
    <name type="scientific">Cladophialophora chaetospira</name>
    <dbReference type="NCBI Taxonomy" id="386627"/>
    <lineage>
        <taxon>Eukaryota</taxon>
        <taxon>Fungi</taxon>
        <taxon>Dikarya</taxon>
        <taxon>Ascomycota</taxon>
        <taxon>Pezizomycotina</taxon>
        <taxon>Eurotiomycetes</taxon>
        <taxon>Chaetothyriomycetidae</taxon>
        <taxon>Chaetothyriales</taxon>
        <taxon>Herpotrichiellaceae</taxon>
        <taxon>Cladophialophora</taxon>
    </lineage>
</organism>
<sequence>MATPNKPRLVIIGSGWAGFYLAENMDLNAYSVTIISPRRTSAYTPLLASAAVGLFNFYLAEEPVRSKSRCALRFIKANVLDINFPSKTCRCAPAFDEDPQLANEEFDLEYDYLVIAPGCQPNTFGTPGVAEHSIFIKNVSDAMKVRKTLFDLLEKASLPNVSPDRAKELLHIAIVGGGPTGIELTAELDDLCQDELRYTYPEVAQYVTISIYDVAPHILSAYDNKLHEYATSQLEKRHIDVAPNTKIEKVDKDALYIKDKGRIPYGMLIWATGNKNVPLIETLDVKLSQKGLKRIQTDSHLRVFHAGETSAVYENVFALGDAADIGGASLPTTAEVAVQKAKYLVQQFNTLAKDSASSTGGFAQPFAYSQKQLVSYIGAHDGVIAGKGPNSEGWTGRSAWLAWRSGSLMWNRSWRSRVAIVITWAMNKIWVLRLQKAQLTIDSPSDLFDTPKLGYSNSLPAQLLPTMLGHGNYGTWILDEETDEHSDPSSHIYRAEDISIPATGPAQVMRLPTTFHNTDQDRKRKHDPSGVLTLLDVVLRPGKKVSRVSEELLEDDGIEIRRTKLPDGTTIKEGIRCMLRRSGRTREVLVFHAERRYVDAVGRNEWVIALKEPGRARIPVELCDSSGSSDSD</sequence>
<proteinExistence type="inferred from homology"/>
<dbReference type="EMBL" id="JAPDRK010000007">
    <property type="protein sequence ID" value="KAJ9610368.1"/>
    <property type="molecule type" value="Genomic_DNA"/>
</dbReference>
<evidence type="ECO:0000256" key="5">
    <source>
        <dbReference type="ARBA" id="ARBA00023027"/>
    </source>
</evidence>
<keyword evidence="3" id="KW-0274">FAD</keyword>
<dbReference type="SUPFAM" id="SSF51905">
    <property type="entry name" value="FAD/NAD(P)-binding domain"/>
    <property type="match status" value="1"/>
</dbReference>
<dbReference type="PRINTS" id="PR00368">
    <property type="entry name" value="FADPNR"/>
</dbReference>
<dbReference type="InterPro" id="IPR045024">
    <property type="entry name" value="NDH-2"/>
</dbReference>
<comment type="similarity">
    <text evidence="1">Belongs to the NADH dehydrogenase family.</text>
</comment>
<dbReference type="GO" id="GO:0003954">
    <property type="term" value="F:NADH dehydrogenase activity"/>
    <property type="evidence" value="ECO:0007669"/>
    <property type="project" value="InterPro"/>
</dbReference>
<name>A0AA38XBE6_9EURO</name>
<dbReference type="PANTHER" id="PTHR43706:SF17">
    <property type="entry name" value="NADH DEHYDROGENASE (EUROFUNG)"/>
    <property type="match status" value="1"/>
</dbReference>
<dbReference type="InterPro" id="IPR023753">
    <property type="entry name" value="FAD/NAD-binding_dom"/>
</dbReference>
<dbReference type="Proteomes" id="UP001172673">
    <property type="component" value="Unassembled WGS sequence"/>
</dbReference>
<dbReference type="Pfam" id="PF07992">
    <property type="entry name" value="Pyr_redox_2"/>
    <property type="match status" value="1"/>
</dbReference>
<evidence type="ECO:0000256" key="2">
    <source>
        <dbReference type="ARBA" id="ARBA00022630"/>
    </source>
</evidence>
<dbReference type="InterPro" id="IPR036188">
    <property type="entry name" value="FAD/NAD-bd_sf"/>
</dbReference>
<gene>
    <name evidence="7" type="ORF">H2200_005145</name>
</gene>
<feature type="domain" description="FAD/NAD(P)-binding" evidence="6">
    <location>
        <begin position="8"/>
        <end position="341"/>
    </location>
</feature>
<dbReference type="AlphaFoldDB" id="A0AA38XBE6"/>
<dbReference type="Gene3D" id="3.50.50.100">
    <property type="match status" value="1"/>
</dbReference>
<evidence type="ECO:0000313" key="8">
    <source>
        <dbReference type="Proteomes" id="UP001172673"/>
    </source>
</evidence>
<dbReference type="PANTHER" id="PTHR43706">
    <property type="entry name" value="NADH DEHYDROGENASE"/>
    <property type="match status" value="1"/>
</dbReference>
<accession>A0AA38XBE6</accession>
<keyword evidence="5" id="KW-0520">NAD</keyword>
<protein>
    <recommendedName>
        <fullName evidence="6">FAD/NAD(P)-binding domain-containing protein</fullName>
    </recommendedName>
</protein>
<dbReference type="GO" id="GO:0005739">
    <property type="term" value="C:mitochondrion"/>
    <property type="evidence" value="ECO:0007669"/>
    <property type="project" value="TreeGrafter"/>
</dbReference>
<keyword evidence="2" id="KW-0285">Flavoprotein</keyword>